<proteinExistence type="predicted"/>
<keyword evidence="2" id="KW-1185">Reference proteome</keyword>
<evidence type="ECO:0000313" key="1">
    <source>
        <dbReference type="EMBL" id="PXY28250.1"/>
    </source>
</evidence>
<gene>
    <name evidence="1" type="ORF">BAY60_18175</name>
</gene>
<organism evidence="1 2">
    <name type="scientific">Prauserella muralis</name>
    <dbReference type="NCBI Taxonomy" id="588067"/>
    <lineage>
        <taxon>Bacteria</taxon>
        <taxon>Bacillati</taxon>
        <taxon>Actinomycetota</taxon>
        <taxon>Actinomycetes</taxon>
        <taxon>Pseudonocardiales</taxon>
        <taxon>Pseudonocardiaceae</taxon>
        <taxon>Prauserella</taxon>
    </lineage>
</organism>
<comment type="caution">
    <text evidence="1">The sequence shown here is derived from an EMBL/GenBank/DDBJ whole genome shotgun (WGS) entry which is preliminary data.</text>
</comment>
<evidence type="ECO:0000313" key="2">
    <source>
        <dbReference type="Proteomes" id="UP000249915"/>
    </source>
</evidence>
<dbReference type="NCBIfam" id="TIGR01167">
    <property type="entry name" value="LPXTG_anchor"/>
    <property type="match status" value="1"/>
</dbReference>
<reference evidence="1 2" key="1">
    <citation type="submission" date="2016-07" db="EMBL/GenBank/DDBJ databases">
        <title>Draft genome sequence of Prauserella muralis DSM 45305, isolated from a mould-covered wall in an indoor environment.</title>
        <authorList>
            <person name="Ruckert C."/>
            <person name="Albersmeier A."/>
            <person name="Jiang C.-L."/>
            <person name="Jiang Y."/>
            <person name="Kalinowski J."/>
            <person name="Schneider O."/>
            <person name="Winkler A."/>
            <person name="Zotchev S.B."/>
        </authorList>
    </citation>
    <scope>NUCLEOTIDE SEQUENCE [LARGE SCALE GENOMIC DNA]</scope>
    <source>
        <strain evidence="1 2">DSM 45305</strain>
    </source>
</reference>
<dbReference type="AlphaFoldDB" id="A0A2V4B1U4"/>
<name>A0A2V4B1U4_9PSEU</name>
<dbReference type="EMBL" id="MASW01000002">
    <property type="protein sequence ID" value="PXY28250.1"/>
    <property type="molecule type" value="Genomic_DNA"/>
</dbReference>
<dbReference type="OrthoDB" id="4578641at2"/>
<dbReference type="Proteomes" id="UP000249915">
    <property type="component" value="Unassembled WGS sequence"/>
</dbReference>
<dbReference type="RefSeq" id="WP_112282261.1">
    <property type="nucleotide sequence ID" value="NZ_MASW01000002.1"/>
</dbReference>
<accession>A0A2V4B1U4</accession>
<sequence>MPKKAANPRRRQPQKVTYTAAYRRRLVWRIAGFIIMGIGVVMTLVHIVVHLGRLQFLPTTGLQDLLTGYPMAGLLFIAGVLLVSRRHRTS</sequence>
<protein>
    <submittedName>
        <fullName evidence="1">Uncharacterized protein</fullName>
    </submittedName>
</protein>